<dbReference type="Proteomes" id="UP000095200">
    <property type="component" value="Unassembled WGS sequence"/>
</dbReference>
<keyword evidence="2" id="KW-1185">Reference proteome</keyword>
<evidence type="ECO:0000313" key="1">
    <source>
        <dbReference type="EMBL" id="GAU07379.1"/>
    </source>
</evidence>
<name>A0A194AF20_9BACT</name>
<accession>A0A194AF20</accession>
<keyword evidence="1" id="KW-0808">Transferase</keyword>
<sequence length="116" mass="13797">MNIKIHRIYDDDVPQGYRALVDRLWPRGISKEAAHLDGHWKDLAPSNGLRIWFGHDPGKWNEFRKRYLDELRTNKHRAQEHLKEVDRQNLVLLYGAKDRKHNHAHVLKDFLAKLTS</sequence>
<dbReference type="AlphaFoldDB" id="A0A194AF20"/>
<protein>
    <submittedName>
        <fullName evidence="1">Uroporphyrin-III C-methyltransferase</fullName>
    </submittedName>
</protein>
<evidence type="ECO:0000313" key="2">
    <source>
        <dbReference type="Proteomes" id="UP000095200"/>
    </source>
</evidence>
<dbReference type="PANTHER" id="PTHR36849:SF1">
    <property type="entry name" value="CYTOPLASMIC PROTEIN"/>
    <property type="match status" value="1"/>
</dbReference>
<dbReference type="PANTHER" id="PTHR36849">
    <property type="entry name" value="CYTOPLASMIC PROTEIN-RELATED"/>
    <property type="match status" value="1"/>
</dbReference>
<gene>
    <name evidence="1" type="ORF">DPF_0057</name>
</gene>
<comment type="caution">
    <text evidence="1">The sequence shown here is derived from an EMBL/GenBank/DDBJ whole genome shotgun (WGS) entry which is preliminary data.</text>
</comment>
<reference evidence="2" key="1">
    <citation type="submission" date="2016-06" db="EMBL/GenBank/DDBJ databases">
        <title>Draft genome sequence of Desulfoplanes formicivorans strain Pf12B.</title>
        <authorList>
            <person name="Watanabe M."/>
            <person name="Kojima H."/>
            <person name="Fukui M."/>
        </authorList>
    </citation>
    <scope>NUCLEOTIDE SEQUENCE [LARGE SCALE GENOMIC DNA]</scope>
    <source>
        <strain evidence="2">Pf12B</strain>
    </source>
</reference>
<proteinExistence type="predicted"/>
<dbReference type="OrthoDB" id="9790745at2"/>
<dbReference type="STRING" id="1592317.DPF_0057"/>
<dbReference type="Pfam" id="PF22752">
    <property type="entry name" value="DUF488-N3i"/>
    <property type="match status" value="1"/>
</dbReference>
<dbReference type="GO" id="GO:0032259">
    <property type="term" value="P:methylation"/>
    <property type="evidence" value="ECO:0007669"/>
    <property type="project" value="UniProtKB-KW"/>
</dbReference>
<keyword evidence="1" id="KW-0489">Methyltransferase</keyword>
<dbReference type="GO" id="GO:0008168">
    <property type="term" value="F:methyltransferase activity"/>
    <property type="evidence" value="ECO:0007669"/>
    <property type="project" value="UniProtKB-KW"/>
</dbReference>
<dbReference type="InterPro" id="IPR052552">
    <property type="entry name" value="YeaO-like"/>
</dbReference>
<organism evidence="1 2">
    <name type="scientific">Desulfoplanes formicivorans</name>
    <dbReference type="NCBI Taxonomy" id="1592317"/>
    <lineage>
        <taxon>Bacteria</taxon>
        <taxon>Pseudomonadati</taxon>
        <taxon>Thermodesulfobacteriota</taxon>
        <taxon>Desulfovibrionia</taxon>
        <taxon>Desulfovibrionales</taxon>
        <taxon>Desulfoplanaceae</taxon>
        <taxon>Desulfoplanes</taxon>
    </lineage>
</organism>
<dbReference type="EMBL" id="BDFE01000004">
    <property type="protein sequence ID" value="GAU07379.1"/>
    <property type="molecule type" value="Genomic_DNA"/>
</dbReference>
<dbReference type="RefSeq" id="WP_069856800.1">
    <property type="nucleotide sequence ID" value="NZ_BDFE01000004.1"/>
</dbReference>